<dbReference type="Proteomes" id="UP000246722">
    <property type="component" value="Unassembled WGS sequence"/>
</dbReference>
<dbReference type="AlphaFoldDB" id="A0A317ZRI4"/>
<evidence type="ECO:0000313" key="2">
    <source>
        <dbReference type="EMBL" id="PXA69778.1"/>
    </source>
</evidence>
<protein>
    <submittedName>
        <fullName evidence="2">DUF805 domain-containing protein</fullName>
    </submittedName>
</protein>
<name>A0A317ZRI4_9MICO</name>
<keyword evidence="1" id="KW-0812">Transmembrane</keyword>
<sequence>MLSPTAAITSVFRNYATFSGRATRSEYWWFQLFQIVLLILVVLLGVLPAAASNVAAGETPPSIGAAGVALFVLGLGLFLPNLAVFVRRLHDIDFSGWFYFLTVIPGFGAILGLIFALLPSNPAGARFDAAPYTGNATPTWDPSKYRS</sequence>
<feature type="transmembrane region" description="Helical" evidence="1">
    <location>
        <begin position="27"/>
        <end position="51"/>
    </location>
</feature>
<feature type="transmembrane region" description="Helical" evidence="1">
    <location>
        <begin position="63"/>
        <end position="85"/>
    </location>
</feature>
<dbReference type="RefSeq" id="WP_110126669.1">
    <property type="nucleotide sequence ID" value="NZ_QHLY01000010.1"/>
</dbReference>
<dbReference type="OrthoDB" id="9812349at2"/>
<comment type="caution">
    <text evidence="2">The sequence shown here is derived from an EMBL/GenBank/DDBJ whole genome shotgun (WGS) entry which is preliminary data.</text>
</comment>
<keyword evidence="3" id="KW-1185">Reference proteome</keyword>
<dbReference type="Pfam" id="PF05656">
    <property type="entry name" value="DUF805"/>
    <property type="match status" value="1"/>
</dbReference>
<dbReference type="GO" id="GO:0005886">
    <property type="term" value="C:plasma membrane"/>
    <property type="evidence" value="ECO:0007669"/>
    <property type="project" value="TreeGrafter"/>
</dbReference>
<dbReference type="InterPro" id="IPR008523">
    <property type="entry name" value="DUF805"/>
</dbReference>
<proteinExistence type="predicted"/>
<gene>
    <name evidence="2" type="ORF">CTB96_09340</name>
</gene>
<evidence type="ECO:0000313" key="3">
    <source>
        <dbReference type="Proteomes" id="UP000246722"/>
    </source>
</evidence>
<accession>A0A317ZRI4</accession>
<dbReference type="PANTHER" id="PTHR34980">
    <property type="entry name" value="INNER MEMBRANE PROTEIN-RELATED-RELATED"/>
    <property type="match status" value="1"/>
</dbReference>
<evidence type="ECO:0000256" key="1">
    <source>
        <dbReference type="SAM" id="Phobius"/>
    </source>
</evidence>
<dbReference type="EMBL" id="QHLY01000010">
    <property type="protein sequence ID" value="PXA69778.1"/>
    <property type="molecule type" value="Genomic_DNA"/>
</dbReference>
<feature type="transmembrane region" description="Helical" evidence="1">
    <location>
        <begin position="97"/>
        <end position="118"/>
    </location>
</feature>
<dbReference type="PANTHER" id="PTHR34980:SF2">
    <property type="entry name" value="INNER MEMBRANE PROTEIN YHAH-RELATED"/>
    <property type="match status" value="1"/>
</dbReference>
<organism evidence="2 3">
    <name type="scientific">Cryobacterium arcticum</name>
    <dbReference type="NCBI Taxonomy" id="670052"/>
    <lineage>
        <taxon>Bacteria</taxon>
        <taxon>Bacillati</taxon>
        <taxon>Actinomycetota</taxon>
        <taxon>Actinomycetes</taxon>
        <taxon>Micrococcales</taxon>
        <taxon>Microbacteriaceae</taxon>
        <taxon>Cryobacterium</taxon>
    </lineage>
</organism>
<keyword evidence="1" id="KW-1133">Transmembrane helix</keyword>
<reference evidence="2 3" key="1">
    <citation type="submission" date="2018-05" db="EMBL/GenBank/DDBJ databases">
        <title>Genetic diversity of glacier-inhabiting Cryobacterium bacteria in China and description of Cryobacterium mengkeensis sp. nov. and Arthrobacter glacialis sp. nov.</title>
        <authorList>
            <person name="Liu Q."/>
            <person name="Xin Y.-H."/>
        </authorList>
    </citation>
    <scope>NUCLEOTIDE SEQUENCE [LARGE SCALE GENOMIC DNA]</scope>
    <source>
        <strain evidence="2 3">SK-1</strain>
    </source>
</reference>
<keyword evidence="1" id="KW-0472">Membrane</keyword>